<evidence type="ECO:0000313" key="2">
    <source>
        <dbReference type="Proteomes" id="UP000724874"/>
    </source>
</evidence>
<gene>
    <name evidence="1" type="ORF">CPB84DRAFT_1470437</name>
</gene>
<reference evidence="1" key="1">
    <citation type="submission" date="2020-11" db="EMBL/GenBank/DDBJ databases">
        <authorList>
            <consortium name="DOE Joint Genome Institute"/>
            <person name="Ahrendt S."/>
            <person name="Riley R."/>
            <person name="Andreopoulos W."/>
            <person name="LaButti K."/>
            <person name="Pangilinan J."/>
            <person name="Ruiz-duenas F.J."/>
            <person name="Barrasa J.M."/>
            <person name="Sanchez-Garcia M."/>
            <person name="Camarero S."/>
            <person name="Miyauchi S."/>
            <person name="Serrano A."/>
            <person name="Linde D."/>
            <person name="Babiker R."/>
            <person name="Drula E."/>
            <person name="Ayuso-Fernandez I."/>
            <person name="Pacheco R."/>
            <person name="Padilla G."/>
            <person name="Ferreira P."/>
            <person name="Barriuso J."/>
            <person name="Kellner H."/>
            <person name="Castanera R."/>
            <person name="Alfaro M."/>
            <person name="Ramirez L."/>
            <person name="Pisabarro A.G."/>
            <person name="Kuo A."/>
            <person name="Tritt A."/>
            <person name="Lipzen A."/>
            <person name="He G."/>
            <person name="Yan M."/>
            <person name="Ng V."/>
            <person name="Cullen D."/>
            <person name="Martin F."/>
            <person name="Rosso M.-N."/>
            <person name="Henrissat B."/>
            <person name="Hibbett D."/>
            <person name="Martinez A.T."/>
            <person name="Grigoriev I.V."/>
        </authorList>
    </citation>
    <scope>NUCLEOTIDE SEQUENCE</scope>
    <source>
        <strain evidence="1">AH 44721</strain>
    </source>
</reference>
<name>A0A9P5NHE4_GYMJU</name>
<accession>A0A9P5NHE4</accession>
<protein>
    <submittedName>
        <fullName evidence="1">Uncharacterized protein</fullName>
    </submittedName>
</protein>
<proteinExistence type="predicted"/>
<dbReference type="EMBL" id="JADNYJ010000085">
    <property type="protein sequence ID" value="KAF8888393.1"/>
    <property type="molecule type" value="Genomic_DNA"/>
</dbReference>
<dbReference type="OrthoDB" id="163438at2759"/>
<keyword evidence="2" id="KW-1185">Reference proteome</keyword>
<evidence type="ECO:0000313" key="1">
    <source>
        <dbReference type="EMBL" id="KAF8888393.1"/>
    </source>
</evidence>
<comment type="caution">
    <text evidence="1">The sequence shown here is derived from an EMBL/GenBank/DDBJ whole genome shotgun (WGS) entry which is preliminary data.</text>
</comment>
<dbReference type="AlphaFoldDB" id="A0A9P5NHE4"/>
<organism evidence="1 2">
    <name type="scientific">Gymnopilus junonius</name>
    <name type="common">Spectacular rustgill mushroom</name>
    <name type="synonym">Gymnopilus spectabilis subsp. junonius</name>
    <dbReference type="NCBI Taxonomy" id="109634"/>
    <lineage>
        <taxon>Eukaryota</taxon>
        <taxon>Fungi</taxon>
        <taxon>Dikarya</taxon>
        <taxon>Basidiomycota</taxon>
        <taxon>Agaricomycotina</taxon>
        <taxon>Agaricomycetes</taxon>
        <taxon>Agaricomycetidae</taxon>
        <taxon>Agaricales</taxon>
        <taxon>Agaricineae</taxon>
        <taxon>Hymenogastraceae</taxon>
        <taxon>Gymnopilus</taxon>
    </lineage>
</organism>
<dbReference type="Proteomes" id="UP000724874">
    <property type="component" value="Unassembled WGS sequence"/>
</dbReference>
<sequence>MATNQQLILSADLANIKFNSEGLLTNRKHFARVFVDDTKVKKSTDTKPRSSVFTLEWNGDKQIWFNPSSKIRGMAIDLLENYESLELKDKKGDPVQLKMTMALSRVSGSEGDSTKFMEKVDADVSRLDNNRRISSAISMLAPILQVTKKVMDNLSQSKHHGPFSRVSMRQYKTWISRMNLSEGWPPSYMNCLAVQVQFRICQLSPTQ</sequence>